<dbReference type="SUPFAM" id="SSF47370">
    <property type="entry name" value="Bromodomain"/>
    <property type="match status" value="2"/>
</dbReference>
<keyword evidence="3" id="KW-0156">Chromatin regulator</keyword>
<evidence type="ECO:0000256" key="4">
    <source>
        <dbReference type="ARBA" id="ARBA00023015"/>
    </source>
</evidence>
<keyword evidence="2" id="KW-0677">Repeat</keyword>
<dbReference type="GO" id="GO:0003682">
    <property type="term" value="F:chromatin binding"/>
    <property type="evidence" value="ECO:0007669"/>
    <property type="project" value="TreeGrafter"/>
</dbReference>
<dbReference type="GO" id="GO:0016586">
    <property type="term" value="C:RSC-type complex"/>
    <property type="evidence" value="ECO:0007669"/>
    <property type="project" value="InterPro"/>
</dbReference>
<reference evidence="11" key="1">
    <citation type="submission" date="2023-06" db="EMBL/GenBank/DDBJ databases">
        <title>Black Yeasts Isolated from many extreme environments.</title>
        <authorList>
            <person name="Coleine C."/>
            <person name="Stajich J.E."/>
            <person name="Selbmann L."/>
        </authorList>
    </citation>
    <scope>NUCLEOTIDE SEQUENCE</scope>
    <source>
        <strain evidence="11">CCFEE 5200</strain>
    </source>
</reference>
<comment type="subcellular location">
    <subcellularLocation>
        <location evidence="1">Nucleus</location>
    </subcellularLocation>
</comment>
<evidence type="ECO:0000256" key="1">
    <source>
        <dbReference type="ARBA" id="ARBA00004123"/>
    </source>
</evidence>
<dbReference type="Proteomes" id="UP001175353">
    <property type="component" value="Unassembled WGS sequence"/>
</dbReference>
<dbReference type="InterPro" id="IPR037382">
    <property type="entry name" value="Rsc/polybromo"/>
</dbReference>
<evidence type="ECO:0000313" key="12">
    <source>
        <dbReference type="Proteomes" id="UP001175353"/>
    </source>
</evidence>
<evidence type="ECO:0000256" key="8">
    <source>
        <dbReference type="PROSITE-ProRule" id="PRU00035"/>
    </source>
</evidence>
<protein>
    <recommendedName>
        <fullName evidence="10">Bromo domain-containing protein</fullName>
    </recommendedName>
</protein>
<dbReference type="Gene3D" id="1.20.920.10">
    <property type="entry name" value="Bromodomain-like"/>
    <property type="match status" value="2"/>
</dbReference>
<evidence type="ECO:0000256" key="9">
    <source>
        <dbReference type="SAM" id="MobiDB-lite"/>
    </source>
</evidence>
<dbReference type="PANTHER" id="PTHR16062">
    <property type="entry name" value="SWI/SNF-RELATED"/>
    <property type="match status" value="1"/>
</dbReference>
<accession>A0AAN6KKD0</accession>
<feature type="compositionally biased region" description="Pro residues" evidence="9">
    <location>
        <begin position="481"/>
        <end position="494"/>
    </location>
</feature>
<evidence type="ECO:0000313" key="11">
    <source>
        <dbReference type="EMBL" id="KAK0987165.1"/>
    </source>
</evidence>
<evidence type="ECO:0000256" key="3">
    <source>
        <dbReference type="ARBA" id="ARBA00022853"/>
    </source>
</evidence>
<feature type="compositionally biased region" description="Acidic residues" evidence="9">
    <location>
        <begin position="180"/>
        <end position="190"/>
    </location>
</feature>
<dbReference type="PRINTS" id="PR00503">
    <property type="entry name" value="BROMODOMAIN"/>
</dbReference>
<comment type="caution">
    <text evidence="11">The sequence shown here is derived from an EMBL/GenBank/DDBJ whole genome shotgun (WGS) entry which is preliminary data.</text>
</comment>
<dbReference type="GO" id="GO:0006368">
    <property type="term" value="P:transcription elongation by RNA polymerase II"/>
    <property type="evidence" value="ECO:0007669"/>
    <property type="project" value="TreeGrafter"/>
</dbReference>
<dbReference type="PANTHER" id="PTHR16062:SF19">
    <property type="entry name" value="PROTEIN POLYBROMO-1"/>
    <property type="match status" value="1"/>
</dbReference>
<dbReference type="Pfam" id="PF00439">
    <property type="entry name" value="Bromodomain"/>
    <property type="match status" value="2"/>
</dbReference>
<sequence>MEAGRKRKAANAPETPSADGASALKKIKLLNTNHASAAKSKVQELGQKLMSALRVAQDKNKGHLIAEQFLTLPSRHELPDYYEVTKLPVAFDTIEEKLRRNAYPTMTTLESDLKRLVHNAKEYNAPKSDIYEDAERIRKLVFNYMKQNNPQYSQDPNYTSFPTPIPHTNGGAVQNGTMKEEEDEDVDELQSDPVARDSEQPRNSAGTAVKVSEPRSDRKQSLAPSATTGAEDGGGGGEALVLDGLSFQDAQQRIVSYLLHYTDEEGLEIYSPFVNLPSRKLEDYYQVIRHPLSLKGLAKRCRGEHGRAPPSGVSDFKTWDAFEEEVSFIWRNAQEYNDDASDMYTLANEFKDHFKSLLVEAREKVDEPAGPRIKLGGPKPKVTLNLSQHRNSPVPAGVHVDNEALARQRLMVAAGVNGNNSRPPPLSNGVARSTELRPSSSGLAGSPPGAALKTERYPGQSPALQHSVPHSQTNSMMHPPAMRPPSGSPHPSQQPPVNSSYTYTVPGLLPPIATRAYPLEQALLPTVSLATHPQLPIPNRFHIAIPPHATLAQQSTTITLPNSHYSLQICPSISKELSTGRPYKLFVTLNGVRLNQRDTKFFAETGRRTHVYEGSLMQGVNRTEVEVAASKVVDEGGKGEGLDVEKVTVYANLLKA</sequence>
<evidence type="ECO:0000259" key="10">
    <source>
        <dbReference type="PROSITE" id="PS50014"/>
    </source>
</evidence>
<feature type="domain" description="Bromo" evidence="10">
    <location>
        <begin position="265"/>
        <end position="344"/>
    </location>
</feature>
<evidence type="ECO:0000256" key="6">
    <source>
        <dbReference type="ARBA" id="ARBA00023163"/>
    </source>
</evidence>
<dbReference type="InterPro" id="IPR036427">
    <property type="entry name" value="Bromodomain-like_sf"/>
</dbReference>
<dbReference type="PROSITE" id="PS50014">
    <property type="entry name" value="BROMODOMAIN_2"/>
    <property type="match status" value="2"/>
</dbReference>
<evidence type="ECO:0000256" key="5">
    <source>
        <dbReference type="ARBA" id="ARBA00023117"/>
    </source>
</evidence>
<keyword evidence="5 8" id="KW-0103">Bromodomain</keyword>
<dbReference type="CDD" id="cd04369">
    <property type="entry name" value="Bromodomain"/>
    <property type="match status" value="2"/>
</dbReference>
<feature type="region of interest" description="Disordered" evidence="9">
    <location>
        <begin position="415"/>
        <end position="502"/>
    </location>
</feature>
<dbReference type="InterPro" id="IPR054551">
    <property type="entry name" value="RSC4_Ig-like"/>
</dbReference>
<feature type="domain" description="Bromo" evidence="10">
    <location>
        <begin position="61"/>
        <end position="131"/>
    </location>
</feature>
<dbReference type="Pfam" id="PF22994">
    <property type="entry name" value="RSC4_Ig_like"/>
    <property type="match status" value="1"/>
</dbReference>
<feature type="compositionally biased region" description="Polar residues" evidence="9">
    <location>
        <begin position="148"/>
        <end position="162"/>
    </location>
</feature>
<dbReference type="AlphaFoldDB" id="A0AAN6KKD0"/>
<keyword evidence="12" id="KW-1185">Reference proteome</keyword>
<feature type="compositionally biased region" description="Polar residues" evidence="9">
    <location>
        <begin position="462"/>
        <end position="476"/>
    </location>
</feature>
<evidence type="ECO:0000256" key="7">
    <source>
        <dbReference type="ARBA" id="ARBA00023242"/>
    </source>
</evidence>
<proteinExistence type="predicted"/>
<dbReference type="InterPro" id="IPR001487">
    <property type="entry name" value="Bromodomain"/>
</dbReference>
<feature type="compositionally biased region" description="Low complexity" evidence="9">
    <location>
        <begin position="436"/>
        <end position="452"/>
    </location>
</feature>
<dbReference type="SMART" id="SM00297">
    <property type="entry name" value="BROMO"/>
    <property type="match status" value="2"/>
</dbReference>
<keyword evidence="7" id="KW-0539">Nucleus</keyword>
<dbReference type="EMBL" id="JAUJLE010000084">
    <property type="protein sequence ID" value="KAK0987165.1"/>
    <property type="molecule type" value="Genomic_DNA"/>
</dbReference>
<dbReference type="GO" id="GO:0006338">
    <property type="term" value="P:chromatin remodeling"/>
    <property type="evidence" value="ECO:0007669"/>
    <property type="project" value="InterPro"/>
</dbReference>
<dbReference type="FunFam" id="1.20.920.10:FF:000083">
    <property type="entry name" value="WGS project CABT00000000 data, contig 2.8"/>
    <property type="match status" value="1"/>
</dbReference>
<name>A0AAN6KKD0_9PEZI</name>
<feature type="region of interest" description="Disordered" evidence="9">
    <location>
        <begin position="148"/>
        <end position="235"/>
    </location>
</feature>
<keyword evidence="4" id="KW-0805">Transcription regulation</keyword>
<feature type="region of interest" description="Disordered" evidence="9">
    <location>
        <begin position="1"/>
        <end position="21"/>
    </location>
</feature>
<organism evidence="11 12">
    <name type="scientific">Friedmanniomyces endolithicus</name>
    <dbReference type="NCBI Taxonomy" id="329885"/>
    <lineage>
        <taxon>Eukaryota</taxon>
        <taxon>Fungi</taxon>
        <taxon>Dikarya</taxon>
        <taxon>Ascomycota</taxon>
        <taxon>Pezizomycotina</taxon>
        <taxon>Dothideomycetes</taxon>
        <taxon>Dothideomycetidae</taxon>
        <taxon>Mycosphaerellales</taxon>
        <taxon>Teratosphaeriaceae</taxon>
        <taxon>Friedmanniomyces</taxon>
    </lineage>
</organism>
<keyword evidence="6" id="KW-0804">Transcription</keyword>
<evidence type="ECO:0000256" key="2">
    <source>
        <dbReference type="ARBA" id="ARBA00022737"/>
    </source>
</evidence>
<gene>
    <name evidence="11" type="ORF">LTR91_009977</name>
</gene>